<keyword evidence="1" id="KW-0812">Transmembrane</keyword>
<reference evidence="2 3" key="1">
    <citation type="journal article" date="2007" name="PLoS Genet.">
        <title>Patterns and implications of gene gain and loss in the evolution of Prochlorococcus.</title>
        <authorList>
            <person name="Kettler G.C."/>
            <person name="Martiny A.C."/>
            <person name="Huang K."/>
            <person name="Zucker J."/>
            <person name="Coleman M.L."/>
            <person name="Rodrigue S."/>
            <person name="Chen F."/>
            <person name="Lapidus A."/>
            <person name="Ferriera S."/>
            <person name="Johnson J."/>
            <person name="Steglich C."/>
            <person name="Church G.M."/>
            <person name="Richardson P."/>
            <person name="Chisholm S.W."/>
        </authorList>
    </citation>
    <scope>NUCLEOTIDE SEQUENCE [LARGE SCALE GENOMIC DNA]</scope>
    <source>
        <strain evidence="2 3">MIT 9301</strain>
    </source>
</reference>
<evidence type="ECO:0000256" key="1">
    <source>
        <dbReference type="SAM" id="Phobius"/>
    </source>
</evidence>
<protein>
    <submittedName>
        <fullName evidence="2">Uncharacterized protein</fullName>
    </submittedName>
</protein>
<proteinExistence type="predicted"/>
<keyword evidence="3" id="KW-1185">Reference proteome</keyword>
<keyword evidence="1" id="KW-1133">Transmembrane helix</keyword>
<keyword evidence="1" id="KW-0472">Membrane</keyword>
<feature type="transmembrane region" description="Helical" evidence="1">
    <location>
        <begin position="54"/>
        <end position="73"/>
    </location>
</feature>
<gene>
    <name evidence="2" type="ordered locus">P9301_06951</name>
</gene>
<dbReference type="EMBL" id="CP000576">
    <property type="protein sequence ID" value="ABO17318.1"/>
    <property type="molecule type" value="Genomic_DNA"/>
</dbReference>
<sequence length="288" mass="33243">MKLQNYKNLFSGLTKKIKEFDINSFLEEIKNLSIDDLKNINYKRLFYDIRNSQYLKPTIGIFSASIITILIFIPSVETVTESFKKAKKYKYESKDLLNKTSELKNKSLKFEEIKTKVTEINSSFISKEQIIFITQLLNETAKKTNVKINSFSPIVRKESSKLCKVSTFQKKSENFKSVKKKPKFQKKGLINDNYFEVTFKSDYLDIIQFLKEIQLFDVNVTPLCIEVNSQQKSTSISEKNNEYDSLIIPLSKGGKPLISQDDVDKINVTSESGNVETKLVLKIPSFNK</sequence>
<dbReference type="STRING" id="167546.P9301_06951"/>
<dbReference type="Proteomes" id="UP000001430">
    <property type="component" value="Chromosome"/>
</dbReference>
<evidence type="ECO:0000313" key="3">
    <source>
        <dbReference type="Proteomes" id="UP000001430"/>
    </source>
</evidence>
<dbReference type="KEGG" id="pmg:P9301_06951"/>
<accession>A3PC43</accession>
<name>A3PC43_PROM0</name>
<dbReference type="HOGENOM" id="CLU_965985_0_0_3"/>
<dbReference type="AlphaFoldDB" id="A3PC43"/>
<evidence type="ECO:0000313" key="2">
    <source>
        <dbReference type="EMBL" id="ABO17318.1"/>
    </source>
</evidence>
<organism evidence="2 3">
    <name type="scientific">Prochlorococcus marinus (strain MIT 9301)</name>
    <dbReference type="NCBI Taxonomy" id="167546"/>
    <lineage>
        <taxon>Bacteria</taxon>
        <taxon>Bacillati</taxon>
        <taxon>Cyanobacteriota</taxon>
        <taxon>Cyanophyceae</taxon>
        <taxon>Synechococcales</taxon>
        <taxon>Prochlorococcaceae</taxon>
        <taxon>Prochlorococcus</taxon>
    </lineage>
</organism>
<dbReference type="RefSeq" id="WP_011862684.1">
    <property type="nucleotide sequence ID" value="NC_009091.1"/>
</dbReference>